<name>A0A512H717_9PROT</name>
<evidence type="ECO:0000313" key="2">
    <source>
        <dbReference type="EMBL" id="GEO81265.1"/>
    </source>
</evidence>
<evidence type="ECO:0000313" key="3">
    <source>
        <dbReference type="Proteomes" id="UP000321567"/>
    </source>
</evidence>
<dbReference type="Proteomes" id="UP000321567">
    <property type="component" value="Unassembled WGS sequence"/>
</dbReference>
<dbReference type="EMBL" id="BJZO01000032">
    <property type="protein sequence ID" value="GEO81265.1"/>
    <property type="molecule type" value="Genomic_DNA"/>
</dbReference>
<evidence type="ECO:0000256" key="1">
    <source>
        <dbReference type="SAM" id="MobiDB-lite"/>
    </source>
</evidence>
<keyword evidence="3" id="KW-1185">Reference proteome</keyword>
<comment type="caution">
    <text evidence="2">The sequence shown here is derived from an EMBL/GenBank/DDBJ whole genome shotgun (WGS) entry which is preliminary data.</text>
</comment>
<dbReference type="RefSeq" id="WP_174823016.1">
    <property type="nucleotide sequence ID" value="NZ_BJZO01000032.1"/>
</dbReference>
<reference evidence="2 3" key="1">
    <citation type="submission" date="2019-07" db="EMBL/GenBank/DDBJ databases">
        <title>Whole genome shotgun sequence of Rhodospirillum oryzae NBRC 107573.</title>
        <authorList>
            <person name="Hosoyama A."/>
            <person name="Uohara A."/>
            <person name="Ohji S."/>
            <person name="Ichikawa N."/>
        </authorList>
    </citation>
    <scope>NUCLEOTIDE SEQUENCE [LARGE SCALE GENOMIC DNA]</scope>
    <source>
        <strain evidence="2 3">NBRC 107573</strain>
    </source>
</reference>
<sequence length="102" mass="11106">MWIFDLGTTASRFRDIKPLDRFAKSDGENGAVWIVDSVIKVRGMPPHARLVRQGDSGGGYRTISLSALADRTMYRRLSPLSAPPSTPSRRGGDGLSPEGFSL</sequence>
<feature type="region of interest" description="Disordered" evidence="1">
    <location>
        <begin position="77"/>
        <end position="102"/>
    </location>
</feature>
<organism evidence="2 3">
    <name type="scientific">Pararhodospirillum oryzae</name>
    <dbReference type="NCBI Taxonomy" id="478448"/>
    <lineage>
        <taxon>Bacteria</taxon>
        <taxon>Pseudomonadati</taxon>
        <taxon>Pseudomonadota</taxon>
        <taxon>Alphaproteobacteria</taxon>
        <taxon>Rhodospirillales</taxon>
        <taxon>Rhodospirillaceae</taxon>
        <taxon>Pararhodospirillum</taxon>
    </lineage>
</organism>
<gene>
    <name evidence="2" type="ORF">ROR02_13960</name>
</gene>
<dbReference type="AlphaFoldDB" id="A0A512H717"/>
<proteinExistence type="predicted"/>
<accession>A0A512H717</accession>
<protein>
    <submittedName>
        <fullName evidence="2">Uncharacterized protein</fullName>
    </submittedName>
</protein>